<dbReference type="STRING" id="377629.TERTU_4111"/>
<dbReference type="HOGENOM" id="CLU_263902_0_0_6"/>
<evidence type="ECO:0000313" key="3">
    <source>
        <dbReference type="Proteomes" id="UP000009080"/>
    </source>
</evidence>
<reference evidence="2 3" key="1">
    <citation type="journal article" date="2009" name="PLoS ONE">
        <title>The complete genome of Teredinibacter turnerae T7901: an intracellular endosymbiont of marine wood-boring bivalves (shipworms).</title>
        <authorList>
            <person name="Yang J.C."/>
            <person name="Madupu R."/>
            <person name="Durkin A.S."/>
            <person name="Ekborg N.A."/>
            <person name="Pedamallu C.S."/>
            <person name="Hostetler J.B."/>
            <person name="Radune D."/>
            <person name="Toms B.S."/>
            <person name="Henrissat B."/>
            <person name="Coutinho P.M."/>
            <person name="Schwarz S."/>
            <person name="Field L."/>
            <person name="Trindade-Silva A.E."/>
            <person name="Soares C.A.G."/>
            <person name="Elshahawi S."/>
            <person name="Hanora A."/>
            <person name="Schmidt E.W."/>
            <person name="Haygood M.G."/>
            <person name="Posfai J."/>
            <person name="Benner J."/>
            <person name="Madinger C."/>
            <person name="Nove J."/>
            <person name="Anton B."/>
            <person name="Chaudhary K."/>
            <person name="Foster J."/>
            <person name="Holman A."/>
            <person name="Kumar S."/>
            <person name="Lessard P.A."/>
            <person name="Luyten Y.A."/>
            <person name="Slatko B."/>
            <person name="Wood N."/>
            <person name="Wu B."/>
            <person name="Teplitski M."/>
            <person name="Mougous J.D."/>
            <person name="Ward N."/>
            <person name="Eisen J.A."/>
            <person name="Badger J.H."/>
            <person name="Distel D.L."/>
        </authorList>
    </citation>
    <scope>NUCLEOTIDE SEQUENCE [LARGE SCALE GENOMIC DNA]</scope>
    <source>
        <strain evidence="3">ATCC 39867 / T7901</strain>
    </source>
</reference>
<proteinExistence type="predicted"/>
<name>C5BUG4_TERTT</name>
<sequence>MASCKITGFFKKLFIFIKTHDLSQKIRYTRSFETTKKIGTDKQTGLEHKSSKAERRLSSREILQYLKYNLKSINETYFYSYQSILKNLKSSKNIRLYPTLQLPITRKYYKSIILFDELDKISDIQKQDDNKARKELVDNLLGGLKPLLTQSKGIFIAGREIVDAYHSESGYTSVLYEGVFDEIFYTPSLLSDHSDGNNQKLNSMISLYVDNILSSYHPTLEHDQRPPHQKRTHPVKSYSDLYAKNLTLIANQLKSEFSKDNIVSDKEFFSQLKKKNNFSTISECLSEFYNETKLILMCNNQNKEKLDEEIEKIKDTYIKNHDVNLKLLRRMFIRFLTLHSRGNMKRLIMLINSFLYQTDDDIDNPSTSNPSSITCFGGGLISSKSYLLFKHEDIQRLYMSAKLYSYFDTGLAKLLSQTDDKLVVSSLITLLDVVKFHSQGFNRAMLERTVAGIDIHVDTNLVNMTDDFINSTFYSIIRRTSTNIFQYRFYLSSEIEFSVINKILGARASMFDHSLDAANPIRNYYLKLMQRQSLDDPSNSRISMAKIKMVLGDIYLSERSYDLCFIYYTDAINLYKAVLRGEKGEWRSDGGVSLATHFLLLETILKKGLLEEIRENHHQAIRLYTEAKTLSQVSFERLPPSNRSTKGILSKILPKTPLHRHKRTVHAENKIELLSSDTLVNTYSDKIDDLRDAASYQNMFVNASLAQEHLAIKHQGLKKSFFLGQLEPFSTTSTNYKFYAKVLLLHYYAGKHEDIASSTKELILDLFSYIKTSNTSNTSTPPEPSDKSLKKIPYFSKANPFVFSFVAGHSLFALKKMPYFSKANPFVCSFVAGHSLFALLMKNIKQLLQQTEQRKLTSESILGWLELIIGLSEKNVFAEPKDTKASLKKLPSIMKGNIKQTTKKSILDTEKYFSIAFKTIADSAQGMSLRGRYALSAEMYLSIKLLWISLLELAPWNLISQDTNETLKQKLSTLLDQPSWIKDVIERAESEISKSSSGAFCRERHTLFGDTTDIDALSFHTSCYDIADIMNLLKTDPNNISSGEKGHLRSMAIWYRENVSSYLLIFSIWEEYCRSTIYAKATANHDIFKIGRISEPFATLPRVKAIYYWLNARQLSQECANKTPKTVEPKLIAEIFDCFNMALNLCKLASRSDEPETFPPKSIIYFNIYETVKNIYQDDEICDEEVRKEVRKILSERPGSLPKAYFESNFIEKLVERHANDLMEILNVSSNAYRREMRHRYYLFDDFEDPMCISSWSFLSGIAAGSRFQMAYIKQENESERENKSQKGNKNIQEKIQ</sequence>
<organism evidence="2 3">
    <name type="scientific">Teredinibacter turnerae (strain ATCC 39867 / T7901)</name>
    <dbReference type="NCBI Taxonomy" id="377629"/>
    <lineage>
        <taxon>Bacteria</taxon>
        <taxon>Pseudomonadati</taxon>
        <taxon>Pseudomonadota</taxon>
        <taxon>Gammaproteobacteria</taxon>
        <taxon>Cellvibrionales</taxon>
        <taxon>Cellvibrionaceae</taxon>
        <taxon>Teredinibacter</taxon>
    </lineage>
</organism>
<dbReference type="Proteomes" id="UP000009080">
    <property type="component" value="Chromosome"/>
</dbReference>
<evidence type="ECO:0000256" key="1">
    <source>
        <dbReference type="SAM" id="MobiDB-lite"/>
    </source>
</evidence>
<dbReference type="EMBL" id="CP001614">
    <property type="protein sequence ID" value="ACR14121.1"/>
    <property type="molecule type" value="Genomic_DNA"/>
</dbReference>
<gene>
    <name evidence="2" type="ordered locus">TERTU_4111</name>
</gene>
<protein>
    <submittedName>
        <fullName evidence="2">Uncharacterized protein</fullName>
    </submittedName>
</protein>
<feature type="region of interest" description="Disordered" evidence="1">
    <location>
        <begin position="1276"/>
        <end position="1297"/>
    </location>
</feature>
<dbReference type="RefSeq" id="WP_015820237.1">
    <property type="nucleotide sequence ID" value="NC_012997.1"/>
</dbReference>
<keyword evidence="3" id="KW-1185">Reference proteome</keyword>
<evidence type="ECO:0000313" key="2">
    <source>
        <dbReference type="EMBL" id="ACR14121.1"/>
    </source>
</evidence>
<feature type="compositionally biased region" description="Basic and acidic residues" evidence="1">
    <location>
        <begin position="1276"/>
        <end position="1285"/>
    </location>
</feature>
<dbReference type="KEGG" id="ttu:TERTU_4111"/>
<dbReference type="OrthoDB" id="7052531at2"/>
<accession>C5BUG4</accession>
<dbReference type="eggNOG" id="COG0464">
    <property type="taxonomic scope" value="Bacteria"/>
</dbReference>